<evidence type="ECO:0000256" key="6">
    <source>
        <dbReference type="ARBA" id="ARBA00079449"/>
    </source>
</evidence>
<dbReference type="InterPro" id="IPR009057">
    <property type="entry name" value="Homeodomain-like_sf"/>
</dbReference>
<dbReference type="SUPFAM" id="SSF51182">
    <property type="entry name" value="RmlC-like cupins"/>
    <property type="match status" value="1"/>
</dbReference>
<keyword evidence="1" id="KW-0678">Repressor</keyword>
<dbReference type="EMBL" id="FOZX01000005">
    <property type="protein sequence ID" value="SFS82423.1"/>
    <property type="molecule type" value="Genomic_DNA"/>
</dbReference>
<evidence type="ECO:0000256" key="4">
    <source>
        <dbReference type="ARBA" id="ARBA00023163"/>
    </source>
</evidence>
<dbReference type="Gene3D" id="1.10.10.60">
    <property type="entry name" value="Homeodomain-like"/>
    <property type="match status" value="1"/>
</dbReference>
<evidence type="ECO:0000256" key="2">
    <source>
        <dbReference type="ARBA" id="ARBA00023015"/>
    </source>
</evidence>
<evidence type="ECO:0000256" key="1">
    <source>
        <dbReference type="ARBA" id="ARBA00022491"/>
    </source>
</evidence>
<dbReference type="OrthoDB" id="2039152at2"/>
<dbReference type="AlphaFoldDB" id="A0A1I6SZY2"/>
<dbReference type="STRING" id="95161.SAMN05660874_03592"/>
<dbReference type="PROSITE" id="PS01124">
    <property type="entry name" value="HTH_ARAC_FAMILY_2"/>
    <property type="match status" value="1"/>
</dbReference>
<keyword evidence="2" id="KW-0805">Transcription regulation</keyword>
<dbReference type="InterPro" id="IPR011051">
    <property type="entry name" value="RmlC_Cupin_sf"/>
</dbReference>
<keyword evidence="9" id="KW-1185">Reference proteome</keyword>
<dbReference type="PANTHER" id="PTHR11019">
    <property type="entry name" value="HTH-TYPE TRANSCRIPTIONAL REGULATOR NIMR"/>
    <property type="match status" value="1"/>
</dbReference>
<dbReference type="GO" id="GO:0043565">
    <property type="term" value="F:sequence-specific DNA binding"/>
    <property type="evidence" value="ECO:0007669"/>
    <property type="project" value="InterPro"/>
</dbReference>
<dbReference type="SMART" id="SM00342">
    <property type="entry name" value="HTH_ARAC"/>
    <property type="match status" value="1"/>
</dbReference>
<dbReference type="GO" id="GO:0003700">
    <property type="term" value="F:DNA-binding transcription factor activity"/>
    <property type="evidence" value="ECO:0007669"/>
    <property type="project" value="InterPro"/>
</dbReference>
<dbReference type="InterPro" id="IPR018060">
    <property type="entry name" value="HTH_AraC"/>
</dbReference>
<evidence type="ECO:0000256" key="3">
    <source>
        <dbReference type="ARBA" id="ARBA00023125"/>
    </source>
</evidence>
<evidence type="ECO:0000313" key="8">
    <source>
        <dbReference type="EMBL" id="SFS82423.1"/>
    </source>
</evidence>
<dbReference type="Proteomes" id="UP000198852">
    <property type="component" value="Unassembled WGS sequence"/>
</dbReference>
<protein>
    <recommendedName>
        <fullName evidence="5">HTH-type transcriptional regulator RipA</fullName>
    </recommendedName>
    <alternativeName>
        <fullName evidence="6">Repressor of iron proteins A</fullName>
    </alternativeName>
</protein>
<evidence type="ECO:0000259" key="7">
    <source>
        <dbReference type="PROSITE" id="PS01124"/>
    </source>
</evidence>
<dbReference type="SUPFAM" id="SSF46689">
    <property type="entry name" value="Homeodomain-like"/>
    <property type="match status" value="1"/>
</dbReference>
<feature type="domain" description="HTH araC/xylS-type" evidence="7">
    <location>
        <begin position="155"/>
        <end position="252"/>
    </location>
</feature>
<evidence type="ECO:0000313" key="9">
    <source>
        <dbReference type="Proteomes" id="UP000198852"/>
    </source>
</evidence>
<evidence type="ECO:0000256" key="5">
    <source>
        <dbReference type="ARBA" id="ARBA00074140"/>
    </source>
</evidence>
<proteinExistence type="predicted"/>
<dbReference type="Pfam" id="PF12833">
    <property type="entry name" value="HTH_18"/>
    <property type="match status" value="1"/>
</dbReference>
<reference evidence="9" key="1">
    <citation type="submission" date="2016-10" db="EMBL/GenBank/DDBJ databases">
        <authorList>
            <person name="Varghese N."/>
            <person name="Submissions S."/>
        </authorList>
    </citation>
    <scope>NUCLEOTIDE SEQUENCE [LARGE SCALE GENOMIC DNA]</scope>
    <source>
        <strain evidence="9">DSM 44771</strain>
    </source>
</reference>
<organism evidence="8 9">
    <name type="scientific">Saccharopolyspora flava</name>
    <dbReference type="NCBI Taxonomy" id="95161"/>
    <lineage>
        <taxon>Bacteria</taxon>
        <taxon>Bacillati</taxon>
        <taxon>Actinomycetota</taxon>
        <taxon>Actinomycetes</taxon>
        <taxon>Pseudonocardiales</taxon>
        <taxon>Pseudonocardiaceae</taxon>
        <taxon>Saccharopolyspora</taxon>
    </lineage>
</organism>
<keyword evidence="3 8" id="KW-0238">DNA-binding</keyword>
<keyword evidence="4" id="KW-0804">Transcription</keyword>
<dbReference type="PANTHER" id="PTHR11019:SF199">
    <property type="entry name" value="HTH-TYPE TRANSCRIPTIONAL REGULATOR NIMR"/>
    <property type="match status" value="1"/>
</dbReference>
<name>A0A1I6SZY2_9PSEU</name>
<gene>
    <name evidence="8" type="ORF">SAMN05660874_03592</name>
</gene>
<dbReference type="RefSeq" id="WP_139274093.1">
    <property type="nucleotide sequence ID" value="NZ_FOZX01000005.1"/>
</dbReference>
<accession>A0A1I6SZY2</accession>
<dbReference type="FunFam" id="1.10.10.60:FF:000132">
    <property type="entry name" value="AraC family transcriptional regulator"/>
    <property type="match status" value="1"/>
</dbReference>
<sequence>MRQVAIHDREAANPMLVVVGQPELDPGMAGEHRHQRNMLSWAESGTFAVRTGGREWLVPPSHGMWMPAGVLHSVEIRRPGRGRVVIFVDDHGPTDWIEPTGVAITPLIAELIVHLDENRRRGPLRGHAESLLLGLLEPVPNTVFDVPIPGDDRIRRIADALIADPADPRDLDEWAFAVNAGVRTISRLFTAETGLTFNQWRTRVRVRAAIGHLTAGAPVGVAARAVGYRKPAAFAETFRRLTGQHPSIYQGGSGR</sequence>